<dbReference type="InterPro" id="IPR029063">
    <property type="entry name" value="SAM-dependent_MTases_sf"/>
</dbReference>
<evidence type="ECO:0000256" key="1">
    <source>
        <dbReference type="ARBA" id="ARBA00022603"/>
    </source>
</evidence>
<feature type="active site" evidence="6">
    <location>
        <position position="509"/>
    </location>
</feature>
<evidence type="ECO:0000256" key="7">
    <source>
        <dbReference type="RuleBase" id="RU000416"/>
    </source>
</evidence>
<dbReference type="PROSITE" id="PS00095">
    <property type="entry name" value="C5_MTASE_2"/>
    <property type="match status" value="1"/>
</dbReference>
<dbReference type="EC" id="2.1.1.37" evidence="8"/>
<evidence type="ECO:0000256" key="5">
    <source>
        <dbReference type="ARBA" id="ARBA00033479"/>
    </source>
</evidence>
<dbReference type="PROSITE" id="PS51679">
    <property type="entry name" value="SAM_MT_C5"/>
    <property type="match status" value="1"/>
</dbReference>
<evidence type="ECO:0000256" key="8">
    <source>
        <dbReference type="RuleBase" id="RU000417"/>
    </source>
</evidence>
<keyword evidence="4 6" id="KW-0949">S-adenosyl-L-methionine</keyword>
<dbReference type="GeneID" id="5179513"/>
<keyword evidence="10" id="KW-1185">Reference proteome</keyword>
<evidence type="ECO:0000256" key="2">
    <source>
        <dbReference type="ARBA" id="ARBA00022632"/>
    </source>
</evidence>
<dbReference type="Proteomes" id="UP000120576">
    <property type="component" value="Genome"/>
</dbReference>
<dbReference type="InterPro" id="IPR001525">
    <property type="entry name" value="C5_MeTfrase"/>
</dbReference>
<proteinExistence type="inferred from homology"/>
<dbReference type="InterPro" id="IPR043151">
    <property type="entry name" value="BAH_sf"/>
</dbReference>
<comment type="similarity">
    <text evidence="6 7">Belongs to the class I-like SAM-binding methyltransferase superfamily. C5-methyltransferase family.</text>
</comment>
<organism evidence="9 10">
    <name type="scientific">Ranid herpesvirus 2</name>
    <dbReference type="NCBI Taxonomy" id="389214"/>
    <lineage>
        <taxon>Viruses</taxon>
        <taxon>Duplodnaviria</taxon>
        <taxon>Heunggongvirae</taxon>
        <taxon>Peploviricota</taxon>
        <taxon>Herviviricetes</taxon>
        <taxon>Herpesvirales</taxon>
        <taxon>Alloherpesviridae</taxon>
        <taxon>Batravirus</taxon>
        <taxon>Batravirus ranidallo2</taxon>
    </lineage>
</organism>
<accession>Q14VY6</accession>
<dbReference type="GO" id="GO:0032259">
    <property type="term" value="P:methylation"/>
    <property type="evidence" value="ECO:0007669"/>
    <property type="project" value="UniProtKB-KW"/>
</dbReference>
<name>Q14VY6_9VIRU</name>
<evidence type="ECO:0000256" key="4">
    <source>
        <dbReference type="ARBA" id="ARBA00022691"/>
    </source>
</evidence>
<dbReference type="RefSeq" id="YP_656628.1">
    <property type="nucleotide sequence ID" value="NC_008210.1"/>
</dbReference>
<evidence type="ECO:0000256" key="3">
    <source>
        <dbReference type="ARBA" id="ARBA00022679"/>
    </source>
</evidence>
<dbReference type="PROSITE" id="PS00094">
    <property type="entry name" value="C5_MTASE_1"/>
    <property type="match status" value="1"/>
</dbReference>
<protein>
    <recommendedName>
        <fullName evidence="8">Cytosine-specific methyltransferase</fullName>
        <ecNumber evidence="8">2.1.1.37</ecNumber>
    </recommendedName>
</protein>
<keyword evidence="1 6" id="KW-0489">Methyltransferase</keyword>
<dbReference type="Gene3D" id="3.40.50.150">
    <property type="entry name" value="Vaccinia Virus protein VP39"/>
    <property type="match status" value="1"/>
</dbReference>
<dbReference type="InterPro" id="IPR050390">
    <property type="entry name" value="C5-Methyltransferase"/>
</dbReference>
<dbReference type="PANTHER" id="PTHR10629:SF52">
    <property type="entry name" value="DNA (CYTOSINE-5)-METHYLTRANSFERASE 1"/>
    <property type="match status" value="1"/>
</dbReference>
<dbReference type="GO" id="GO:0003886">
    <property type="term" value="F:DNA (cytosine-5-)-methyltransferase activity"/>
    <property type="evidence" value="ECO:0007669"/>
    <property type="project" value="UniProtKB-EC"/>
</dbReference>
<dbReference type="GO" id="GO:0044027">
    <property type="term" value="P:negative regulation of gene expression via chromosomal CpG island methylation"/>
    <property type="evidence" value="ECO:0007669"/>
    <property type="project" value="TreeGrafter"/>
</dbReference>
<dbReference type="Pfam" id="PF00145">
    <property type="entry name" value="DNA_methylase"/>
    <property type="match status" value="1"/>
</dbReference>
<dbReference type="NCBIfam" id="TIGR00675">
    <property type="entry name" value="dcm"/>
    <property type="match status" value="1"/>
</dbReference>
<comment type="catalytic activity">
    <reaction evidence="8">
        <text>a 2'-deoxycytidine in DNA + S-adenosyl-L-methionine = a 5-methyl-2'-deoxycytidine in DNA + S-adenosyl-L-homocysteine + H(+)</text>
        <dbReference type="Rhea" id="RHEA:13681"/>
        <dbReference type="Rhea" id="RHEA-COMP:11369"/>
        <dbReference type="Rhea" id="RHEA-COMP:11370"/>
        <dbReference type="ChEBI" id="CHEBI:15378"/>
        <dbReference type="ChEBI" id="CHEBI:57856"/>
        <dbReference type="ChEBI" id="CHEBI:59789"/>
        <dbReference type="ChEBI" id="CHEBI:85452"/>
        <dbReference type="ChEBI" id="CHEBI:85454"/>
        <dbReference type="EC" id="2.1.1.37"/>
    </reaction>
</comment>
<dbReference type="KEGG" id="vg:5179513"/>
<keyword evidence="3 6" id="KW-0808">Transferase</keyword>
<keyword evidence="2" id="KW-1090">Inhibition of host innate immune response by virus</keyword>
<keyword evidence="2" id="KW-0945">Host-virus interaction</keyword>
<evidence type="ECO:0000256" key="6">
    <source>
        <dbReference type="PROSITE-ProRule" id="PRU01016"/>
    </source>
</evidence>
<dbReference type="InterPro" id="IPR031303">
    <property type="entry name" value="C5_meth_CS"/>
</dbReference>
<evidence type="ECO:0000313" key="9">
    <source>
        <dbReference type="EMBL" id="ABG25588.1"/>
    </source>
</evidence>
<dbReference type="REBASE" id="13443">
    <property type="entry name" value="M.Rhv2Dnmt1P"/>
</dbReference>
<dbReference type="GO" id="GO:0003677">
    <property type="term" value="F:DNA binding"/>
    <property type="evidence" value="ECO:0007669"/>
    <property type="project" value="TreeGrafter"/>
</dbReference>
<keyword evidence="2" id="KW-0899">Viral immunoevasion</keyword>
<dbReference type="GO" id="GO:0052170">
    <property type="term" value="P:symbiont-mediated suppression of host innate immune response"/>
    <property type="evidence" value="ECO:0007669"/>
    <property type="project" value="UniProtKB-KW"/>
</dbReference>
<dbReference type="GO" id="GO:0099018">
    <property type="term" value="P:symbiont-mediated evasion of host restriction-modification system"/>
    <property type="evidence" value="ECO:0007669"/>
    <property type="project" value="UniProtKB-KW"/>
</dbReference>
<dbReference type="OrthoDB" id="15156at10239"/>
<sequence length="861" mass="96183">MEIIRAGGAAVDWVDANDSRAAAHVFGSPSTPLRWRYGTDTQPMHYATPWGDLAPSHELHTSQTQGLPEMEVCETPILDFTPGSCDDIEMVEDGVWASDSEASCELFDLEDYVFPTPIQETPSPQRPTGPHMFAIPSPRSCASSMGHVVSPQRPDPDKIEYSASLPKTFMVNEEYYARSGSRSDHGVLLIPTHQTLLDRQAPPQTYMADATACRTFQPSEITQIWLTHIHSAMPDCDYTWHGYASKFTEGVSCRCDTPPRPTVDLPACFLLETRESKTVYPPPYTRPATVTYDAEVYTEKHRKDAGEAPRGSHTNTRAPGQVVWATRLTEAGDLEGVYLMRPEYQGVESVECYDVNKVYWGTQKACVPVEHVSCRVRLFRTKCKPCSVYGEPMLYCTAVPPEFHQDVPEKPDSKLTSLPANHRPLLTFDAFCGAGGLSLGLEQSGLCDVKWGIDTDAAALATFSKNHNFSVCAYHEPLENMLDKVVADPEQSYYPRPGQVECLVGGPPCQGFSGCNFFPKGEKAGEKRQMMVEYLRMCEMYLPKLFILENVQNFTVQEDGAVFKAVLHKLLSLQYSVLCGVVQAGMYGLPQSRRRLLIVAARDDFPLPDMLPPQLHAFAPSALRLCNSTEKFEPLHVTVPIFRTITLREAIMDLQNTKSTFSTGCTWFTRKMRAPKQLHNHVTRPLSLANQARIERIPYLPGADWRDLPNVSVKLPNGQVLHPLTYGEKGSVCPCGSGERCLKDVHKANGTRPAETLIPWFLPHTAERNSNWVGCYGRLDWNGYVGTLLTSPDPAHKQGRLLHPSRQRILTVREYARIQGFPDTFIFQGAIEDTYKQIGNAVPPPLSCAVGQRILHRLYLR</sequence>
<dbReference type="Gene3D" id="3.90.120.10">
    <property type="entry name" value="DNA Methylase, subunit A, domain 2"/>
    <property type="match status" value="1"/>
</dbReference>
<dbReference type="InterPro" id="IPR018117">
    <property type="entry name" value="C5_DNA_meth_AS"/>
</dbReference>
<dbReference type="PRINTS" id="PR00105">
    <property type="entry name" value="C5METTRFRASE"/>
</dbReference>
<dbReference type="Gene3D" id="2.30.30.490">
    <property type="match status" value="1"/>
</dbReference>
<reference evidence="9 10" key="1">
    <citation type="journal article" date="2006" name="J. Gen. Virol.">
        <title>Genome sequences of two frog herpesviruses.</title>
        <authorList>
            <person name="Davison A.J."/>
            <person name="Cunningham C."/>
            <person name="Sauerbier W."/>
            <person name="McKinnell R.G."/>
        </authorList>
    </citation>
    <scope>NUCLEOTIDE SEQUENCE [LARGE SCALE GENOMIC DNA]</scope>
    <source>
        <strain evidence="9">ATCC VR-568</strain>
    </source>
</reference>
<dbReference type="SUPFAM" id="SSF53335">
    <property type="entry name" value="S-adenosyl-L-methionine-dependent methyltransferases"/>
    <property type="match status" value="1"/>
</dbReference>
<dbReference type="EMBL" id="DQ665652">
    <property type="protein sequence ID" value="ABG25588.1"/>
    <property type="molecule type" value="Genomic_DNA"/>
</dbReference>
<keyword evidence="5" id="KW-1258">Restriction-modification system evasion by virus</keyword>
<dbReference type="PANTHER" id="PTHR10629">
    <property type="entry name" value="CYTOSINE-SPECIFIC METHYLTRANSFERASE"/>
    <property type="match status" value="1"/>
</dbReference>
<evidence type="ECO:0000313" key="10">
    <source>
        <dbReference type="Proteomes" id="UP000120576"/>
    </source>
</evidence>